<protein>
    <recommendedName>
        <fullName evidence="4">Transglutaminase-like domain-containing protein</fullName>
    </recommendedName>
</protein>
<comment type="caution">
    <text evidence="2">The sequence shown here is derived from an EMBL/GenBank/DDBJ whole genome shotgun (WGS) entry which is preliminary data.</text>
</comment>
<dbReference type="HOGENOM" id="CLU_801027_0_0_9"/>
<dbReference type="eggNOG" id="ENOG503333S">
    <property type="taxonomic scope" value="Bacteria"/>
</dbReference>
<proteinExistence type="predicted"/>
<keyword evidence="1" id="KW-1133">Transmembrane helix</keyword>
<dbReference type="OrthoDB" id="2061884at2"/>
<dbReference type="AlphaFoldDB" id="A5ZAE1"/>
<gene>
    <name evidence="2" type="ORF">EUBVEN_02688</name>
</gene>
<dbReference type="STRING" id="411463.EUBVEN_02688"/>
<sequence length="347" mass="39852">MFKVVRDHPKVFWAIIILIILVSILSVYEKQKYKANPYENQIGNPPREDKVFNDTYYYEKLSDNEKKAYEKIKEAIINFKGGELYFDNPLNGTEYSRVTQALYCGEDDLFYAMVNVPMTEKNQSISSITKNITDIKEKKIVKCLILLYPAEGLNKQGNIDDDGYVNNLDQLKKPLETIDETKKKKVLDMKQKADKILNKVVEEIPKEYGKKQTIDYFLKWMDDNLTMDNEMMESSDSVSNMTEAFEKNYFEGCTSCVVNGKAIATGYSKVLARLCNKAGISAHIVLGNWKYSGSYTLVKVDFAGKQVYIDASGYKKDDLWNQRYISETLMARNLSVTDLFSEENGTK</sequence>
<keyword evidence="1" id="KW-0472">Membrane</keyword>
<evidence type="ECO:0000313" key="3">
    <source>
        <dbReference type="Proteomes" id="UP000006000"/>
    </source>
</evidence>
<reference evidence="2 3" key="1">
    <citation type="submission" date="2007-03" db="EMBL/GenBank/DDBJ databases">
        <authorList>
            <person name="Fulton L."/>
            <person name="Clifton S."/>
            <person name="Fulton B."/>
            <person name="Xu J."/>
            <person name="Minx P."/>
            <person name="Pepin K.H."/>
            <person name="Johnson M."/>
            <person name="Thiruvilangam P."/>
            <person name="Bhonagiri V."/>
            <person name="Nash W.E."/>
            <person name="Mardis E.R."/>
            <person name="Wilson R.K."/>
        </authorList>
    </citation>
    <scope>NUCLEOTIDE SEQUENCE [LARGE SCALE GENOMIC DNA]</scope>
    <source>
        <strain evidence="2 3">ATCC 27560</strain>
    </source>
</reference>
<dbReference type="Proteomes" id="UP000006000">
    <property type="component" value="Unassembled WGS sequence"/>
</dbReference>
<evidence type="ECO:0000256" key="1">
    <source>
        <dbReference type="SAM" id="Phobius"/>
    </source>
</evidence>
<name>A5ZAE1_9FIRM</name>
<accession>A5ZAE1</accession>
<organism evidence="2 3">
    <name type="scientific">Eubacterium ventriosum ATCC 27560</name>
    <dbReference type="NCBI Taxonomy" id="411463"/>
    <lineage>
        <taxon>Bacteria</taxon>
        <taxon>Bacillati</taxon>
        <taxon>Bacillota</taxon>
        <taxon>Clostridia</taxon>
        <taxon>Eubacteriales</taxon>
        <taxon>Eubacteriaceae</taxon>
        <taxon>Eubacterium</taxon>
    </lineage>
</organism>
<dbReference type="RefSeq" id="WP_005360537.1">
    <property type="nucleotide sequence ID" value="NZ_DS264270.1"/>
</dbReference>
<evidence type="ECO:0008006" key="4">
    <source>
        <dbReference type="Google" id="ProtNLM"/>
    </source>
</evidence>
<feature type="transmembrane region" description="Helical" evidence="1">
    <location>
        <begin position="12"/>
        <end position="28"/>
    </location>
</feature>
<dbReference type="EMBL" id="AAVL02000038">
    <property type="protein sequence ID" value="EDM50042.1"/>
    <property type="molecule type" value="Genomic_DNA"/>
</dbReference>
<evidence type="ECO:0000313" key="2">
    <source>
        <dbReference type="EMBL" id="EDM50042.1"/>
    </source>
</evidence>
<reference evidence="2 3" key="2">
    <citation type="submission" date="2007-04" db="EMBL/GenBank/DDBJ databases">
        <title>Draft genome sequence of Eubacterium ventriosum (ATCC 27560).</title>
        <authorList>
            <person name="Sudarsanam P."/>
            <person name="Ley R."/>
            <person name="Guruge J."/>
            <person name="Turnbaugh P.J."/>
            <person name="Mahowald M."/>
            <person name="Liep D."/>
            <person name="Gordon J."/>
        </authorList>
    </citation>
    <scope>NUCLEOTIDE SEQUENCE [LARGE SCALE GENOMIC DNA]</scope>
    <source>
        <strain evidence="2 3">ATCC 27560</strain>
    </source>
</reference>
<keyword evidence="1" id="KW-0812">Transmembrane</keyword>